<proteinExistence type="predicted"/>
<evidence type="ECO:0000256" key="1">
    <source>
        <dbReference type="SAM" id="Phobius"/>
    </source>
</evidence>
<accession>A0A6H5HBP6</accession>
<evidence type="ECO:0000313" key="3">
    <source>
        <dbReference type="Proteomes" id="UP000479000"/>
    </source>
</evidence>
<organism evidence="2 3">
    <name type="scientific">Nesidiocoris tenuis</name>
    <dbReference type="NCBI Taxonomy" id="355587"/>
    <lineage>
        <taxon>Eukaryota</taxon>
        <taxon>Metazoa</taxon>
        <taxon>Ecdysozoa</taxon>
        <taxon>Arthropoda</taxon>
        <taxon>Hexapoda</taxon>
        <taxon>Insecta</taxon>
        <taxon>Pterygota</taxon>
        <taxon>Neoptera</taxon>
        <taxon>Paraneoptera</taxon>
        <taxon>Hemiptera</taxon>
        <taxon>Heteroptera</taxon>
        <taxon>Panheteroptera</taxon>
        <taxon>Cimicomorpha</taxon>
        <taxon>Miridae</taxon>
        <taxon>Dicyphina</taxon>
        <taxon>Nesidiocoris</taxon>
    </lineage>
</organism>
<keyword evidence="3" id="KW-1185">Reference proteome</keyword>
<keyword evidence="1" id="KW-1133">Transmembrane helix</keyword>
<feature type="non-terminal residue" evidence="2">
    <location>
        <position position="1"/>
    </location>
</feature>
<keyword evidence="1" id="KW-0812">Transmembrane</keyword>
<dbReference type="AlphaFoldDB" id="A0A6H5HBP6"/>
<sequence length="92" mass="10470">HPVCLVVEINFYITIFSYWFVMLSATAFMVRLPSIDILHPVRHIVDIVVLEGRPNGCRALFFVNVSLATPAGLQKFLMFFCNIKQLVLQNAT</sequence>
<feature type="transmembrane region" description="Helical" evidence="1">
    <location>
        <begin position="12"/>
        <end position="32"/>
    </location>
</feature>
<name>A0A6H5HBP6_9HEMI</name>
<dbReference type="EMBL" id="CADCXU010026501">
    <property type="protein sequence ID" value="CAB0013314.1"/>
    <property type="molecule type" value="Genomic_DNA"/>
</dbReference>
<evidence type="ECO:0000313" key="2">
    <source>
        <dbReference type="EMBL" id="CAB0013314.1"/>
    </source>
</evidence>
<protein>
    <submittedName>
        <fullName evidence="2">Uncharacterized protein</fullName>
    </submittedName>
</protein>
<gene>
    <name evidence="2" type="ORF">NTEN_LOCUS17925</name>
</gene>
<dbReference type="Proteomes" id="UP000479000">
    <property type="component" value="Unassembled WGS sequence"/>
</dbReference>
<keyword evidence="1" id="KW-0472">Membrane</keyword>
<reference evidence="2 3" key="1">
    <citation type="submission" date="2020-02" db="EMBL/GenBank/DDBJ databases">
        <authorList>
            <person name="Ferguson B K."/>
        </authorList>
    </citation>
    <scope>NUCLEOTIDE SEQUENCE [LARGE SCALE GENOMIC DNA]</scope>
</reference>